<feature type="transmembrane region" description="Helical" evidence="2">
    <location>
        <begin position="100"/>
        <end position="121"/>
    </location>
</feature>
<evidence type="ECO:0000256" key="2">
    <source>
        <dbReference type="SAM" id="Phobius"/>
    </source>
</evidence>
<feature type="transmembrane region" description="Helical" evidence="2">
    <location>
        <begin position="25"/>
        <end position="45"/>
    </location>
</feature>
<accession>A0A7W4UD34</accession>
<organism evidence="3 4">
    <name type="scientific">Cellulomonas cellasea</name>
    <dbReference type="NCBI Taxonomy" id="43670"/>
    <lineage>
        <taxon>Bacteria</taxon>
        <taxon>Bacillati</taxon>
        <taxon>Actinomycetota</taxon>
        <taxon>Actinomycetes</taxon>
        <taxon>Micrococcales</taxon>
        <taxon>Cellulomonadaceae</taxon>
        <taxon>Cellulomonas</taxon>
    </lineage>
</organism>
<keyword evidence="2" id="KW-0472">Membrane</keyword>
<dbReference type="PANTHER" id="PTHR34295:SF1">
    <property type="entry name" value="BIOTIN TRANSPORTER BIOY"/>
    <property type="match status" value="1"/>
</dbReference>
<dbReference type="GO" id="GO:0005886">
    <property type="term" value="C:plasma membrane"/>
    <property type="evidence" value="ECO:0007669"/>
    <property type="project" value="InterPro"/>
</dbReference>
<dbReference type="RefSeq" id="WP_183294868.1">
    <property type="nucleotide sequence ID" value="NZ_JACHVX010000001.1"/>
</dbReference>
<sequence>MTTVSLSAPRPHVLADLVPAVRARAAVDAALVVTGTLLIAAFAQLTITLPFTPVPISLSTLAVVLGGATLGARRGALSVLLYIACGVLGAPFYADGNSGWAIASFGYVLGYLPASALAGHLARRGADRGPVRAFGAVALASAVVYLGGVPWLMAFLDVDLATAAQLGVWPFLVGDTVKAILVALALPGAWRLVGRRTGTPAPAPGPVAAGPDVQG</sequence>
<name>A0A7W4UD34_9CELL</name>
<proteinExistence type="inferred from homology"/>
<dbReference type="Pfam" id="PF02632">
    <property type="entry name" value="BioY"/>
    <property type="match status" value="1"/>
</dbReference>
<dbReference type="AlphaFoldDB" id="A0A7W4UD34"/>
<dbReference type="PANTHER" id="PTHR34295">
    <property type="entry name" value="BIOTIN TRANSPORTER BIOY"/>
    <property type="match status" value="1"/>
</dbReference>
<keyword evidence="2" id="KW-1133">Transmembrane helix</keyword>
<dbReference type="Proteomes" id="UP000518206">
    <property type="component" value="Unassembled WGS sequence"/>
</dbReference>
<keyword evidence="2" id="KW-0812">Transmembrane</keyword>
<reference evidence="3 4" key="2">
    <citation type="submission" date="2020-08" db="EMBL/GenBank/DDBJ databases">
        <authorList>
            <person name="Partida-Martinez L."/>
            <person name="Huntemann M."/>
            <person name="Clum A."/>
            <person name="Wang J."/>
            <person name="Palaniappan K."/>
            <person name="Ritter S."/>
            <person name="Chen I.-M."/>
            <person name="Stamatis D."/>
            <person name="Reddy T."/>
            <person name="O'Malley R."/>
            <person name="Daum C."/>
            <person name="Shapiro N."/>
            <person name="Ivanova N."/>
            <person name="Kyrpides N."/>
            <person name="Woyke T."/>
        </authorList>
    </citation>
    <scope>NUCLEOTIDE SEQUENCE [LARGE SCALE GENOMIC DNA]</scope>
    <source>
        <strain evidence="3 4">RAS26</strain>
    </source>
</reference>
<feature type="transmembrane region" description="Helical" evidence="2">
    <location>
        <begin position="51"/>
        <end position="70"/>
    </location>
</feature>
<dbReference type="GO" id="GO:0015225">
    <property type="term" value="F:biotin transmembrane transporter activity"/>
    <property type="evidence" value="ECO:0007669"/>
    <property type="project" value="InterPro"/>
</dbReference>
<feature type="transmembrane region" description="Helical" evidence="2">
    <location>
        <begin position="168"/>
        <end position="186"/>
    </location>
</feature>
<dbReference type="InterPro" id="IPR003784">
    <property type="entry name" value="BioY"/>
</dbReference>
<evidence type="ECO:0000256" key="1">
    <source>
        <dbReference type="ARBA" id="ARBA00010692"/>
    </source>
</evidence>
<feature type="transmembrane region" description="Helical" evidence="2">
    <location>
        <begin position="77"/>
        <end position="94"/>
    </location>
</feature>
<protein>
    <submittedName>
        <fullName evidence="3">Biotin transport system substrate-specific component</fullName>
    </submittedName>
</protein>
<dbReference type="EMBL" id="JACHVX010000001">
    <property type="protein sequence ID" value="MBB2921944.1"/>
    <property type="molecule type" value="Genomic_DNA"/>
</dbReference>
<gene>
    <name evidence="3" type="ORF">FHR80_000838</name>
</gene>
<evidence type="ECO:0000313" key="4">
    <source>
        <dbReference type="Proteomes" id="UP000518206"/>
    </source>
</evidence>
<feature type="transmembrane region" description="Helical" evidence="2">
    <location>
        <begin position="133"/>
        <end position="156"/>
    </location>
</feature>
<evidence type="ECO:0000313" key="3">
    <source>
        <dbReference type="EMBL" id="MBB2921944.1"/>
    </source>
</evidence>
<comment type="similarity">
    <text evidence="1">Belongs to the BioY family.</text>
</comment>
<reference evidence="3 4" key="1">
    <citation type="submission" date="2020-08" db="EMBL/GenBank/DDBJ databases">
        <title>The Agave Microbiome: Exploring the role of microbial communities in plant adaptations to desert environments.</title>
        <authorList>
            <person name="Partida-Martinez L.P."/>
        </authorList>
    </citation>
    <scope>NUCLEOTIDE SEQUENCE [LARGE SCALE GENOMIC DNA]</scope>
    <source>
        <strain evidence="3 4">RAS26</strain>
    </source>
</reference>
<comment type="caution">
    <text evidence="3">The sequence shown here is derived from an EMBL/GenBank/DDBJ whole genome shotgun (WGS) entry which is preliminary data.</text>
</comment>
<dbReference type="Gene3D" id="1.10.1760.20">
    <property type="match status" value="1"/>
</dbReference>